<gene>
    <name evidence="3" type="ORF">ZHAS_00011851</name>
</gene>
<dbReference type="EMBL" id="KE525266">
    <property type="protein sequence ID" value="KFB43970.1"/>
    <property type="molecule type" value="Genomic_DNA"/>
</dbReference>
<evidence type="ECO:0000256" key="1">
    <source>
        <dbReference type="ARBA" id="ARBA00010597"/>
    </source>
</evidence>
<proteinExistence type="inferred from homology"/>
<evidence type="ECO:0000313" key="4">
    <source>
        <dbReference type="EnsemblMetazoa" id="ASIC011851-PA"/>
    </source>
</evidence>
<accession>A0A084W176</accession>
<organism evidence="3">
    <name type="scientific">Anopheles sinensis</name>
    <name type="common">Mosquito</name>
    <dbReference type="NCBI Taxonomy" id="74873"/>
    <lineage>
        <taxon>Eukaryota</taxon>
        <taxon>Metazoa</taxon>
        <taxon>Ecdysozoa</taxon>
        <taxon>Arthropoda</taxon>
        <taxon>Hexapoda</taxon>
        <taxon>Insecta</taxon>
        <taxon>Pterygota</taxon>
        <taxon>Neoptera</taxon>
        <taxon>Endopterygota</taxon>
        <taxon>Diptera</taxon>
        <taxon>Nematocera</taxon>
        <taxon>Culicoidea</taxon>
        <taxon>Culicidae</taxon>
        <taxon>Anophelinae</taxon>
        <taxon>Anopheles</taxon>
    </lineage>
</organism>
<evidence type="ECO:0000313" key="5">
    <source>
        <dbReference type="Proteomes" id="UP000030765"/>
    </source>
</evidence>
<comment type="similarity">
    <text evidence="1">Belongs to the DPCD family.</text>
</comment>
<dbReference type="AlphaFoldDB" id="A0A084W176"/>
<protein>
    <recommendedName>
        <fullName evidence="2">Protein DPCD</fullName>
    </recommendedName>
</protein>
<dbReference type="EMBL" id="ATLV01019240">
    <property type="status" value="NOT_ANNOTATED_CDS"/>
    <property type="molecule type" value="Genomic_DNA"/>
</dbReference>
<keyword evidence="5" id="KW-1185">Reference proteome</keyword>
<name>A0A084W176_ANOSI</name>
<sequence length="57" mass="6695">MSYVSWIALIKSAEKTSAVQGNTRKVHYRFLDGREMVEEYSMDTGVILRRAWKTNRN</sequence>
<dbReference type="Proteomes" id="UP000030765">
    <property type="component" value="Unassembled WGS sequence"/>
</dbReference>
<dbReference type="Pfam" id="PF14913">
    <property type="entry name" value="DPCD"/>
    <property type="match status" value="1"/>
</dbReference>
<dbReference type="STRING" id="74873.A0A084W176"/>
<dbReference type="OrthoDB" id="10256139at2759"/>
<dbReference type="VEuPathDB" id="VectorBase:ASIC011851"/>
<evidence type="ECO:0000313" key="3">
    <source>
        <dbReference type="EMBL" id="KFB43970.1"/>
    </source>
</evidence>
<dbReference type="EnsemblMetazoa" id="ASIC011851-RA">
    <property type="protein sequence ID" value="ASIC011851-PA"/>
    <property type="gene ID" value="ASIC011851"/>
</dbReference>
<reference evidence="4" key="2">
    <citation type="submission" date="2020-05" db="UniProtKB">
        <authorList>
            <consortium name="EnsemblMetazoa"/>
        </authorList>
    </citation>
    <scope>IDENTIFICATION</scope>
</reference>
<dbReference type="InterPro" id="IPR026224">
    <property type="entry name" value="DPCD"/>
</dbReference>
<dbReference type="PANTHER" id="PTHR31921">
    <property type="entry name" value="PROTEIN DPCD"/>
    <property type="match status" value="1"/>
</dbReference>
<evidence type="ECO:0000256" key="2">
    <source>
        <dbReference type="ARBA" id="ARBA00020330"/>
    </source>
</evidence>
<reference evidence="3 5" key="1">
    <citation type="journal article" date="2014" name="BMC Genomics">
        <title>Genome sequence of Anopheles sinensis provides insight into genetics basis of mosquito competence for malaria parasites.</title>
        <authorList>
            <person name="Zhou D."/>
            <person name="Zhang D."/>
            <person name="Ding G."/>
            <person name="Shi L."/>
            <person name="Hou Q."/>
            <person name="Ye Y."/>
            <person name="Xu Y."/>
            <person name="Zhou H."/>
            <person name="Xiong C."/>
            <person name="Li S."/>
            <person name="Yu J."/>
            <person name="Hong S."/>
            <person name="Yu X."/>
            <person name="Zou P."/>
            <person name="Chen C."/>
            <person name="Chang X."/>
            <person name="Wang W."/>
            <person name="Lv Y."/>
            <person name="Sun Y."/>
            <person name="Ma L."/>
            <person name="Shen B."/>
            <person name="Zhu C."/>
        </authorList>
    </citation>
    <scope>NUCLEOTIDE SEQUENCE [LARGE SCALE GENOMIC DNA]</scope>
</reference>
<dbReference type="PANTHER" id="PTHR31921:SF1">
    <property type="entry name" value="PROTEIN DPCD"/>
    <property type="match status" value="1"/>
</dbReference>